<sequence>MSSTPNEAPQRATAAQMASRKIKDVRRRPRGTTPSGGTEQSSNAFGGLSTPNFASPSPSFGAPPAQSGGFTFGQSQSFPGASSGPAQPSQNSSTPFSFGSGGQTGFNFGAPSGGSGSTSFNNPFANGAGNSTPAPATQSTSFTGFNFGGQTTSQPAQPSQPVFSFGASQNTNTTSGSSIFGQSNTVNSTSSPADSMQMSPDSKPNTSSTMPAGFQSRNIFGDSASNLFSPKPSTSTPASNPFGNLSIPSTAEKPASDKAEGISAKPAFAGQSTPASGQAPPFGNLFGASSTAAKSSEPEKPATTNLFGVASTQPAFSGLSTPKPADDQSSQNNIFATKSTSGQTPAKSADANANPFKNLFGGTSAPQTSGPQTSASTSQNLFSPKPAAEQSSSKPTEDQPFKNLFGGGATSSTPTSSEPQQATAASSSSTNLFSSKPADQSSSKPADATPFKNLFGATPKPSEATKDQTPAAQNLFSPKPATDQPIANNLFAPKPAAEQTPEKPANANPFGSLMGSSASTPKPSAPEPAKLQSTPAPNLFASSPAKAQASTTPAAPFGNLFGAKPDTTPSASASAAPASTTPSAATAKPAAPAQIPKSTLSEDVDKTNLQLMKRIRILDSIFKEEVSKYEPGVDGFDGLIMHYMALRRAMGAPVGSKSNWQSMDATPMTNGAKDSPTVNGTSDSATSNVFAQSFSSPAKSTDPAKGPSSTSKSSAKAPANPFASLNTTAAGPSKPAENPFSKISTATPSASTTAQTAASPAPAAKDTETSTPSKLAGNMFASPKPSGSQSSAAPSSVPKFGNGTGGVDFFAQFKKKAEEDEAKEKAKRKAEDFDSEEDDEEEWERRDAEKQREKRAKLEAASKKKAVFVPGKGFQFVDADDESNDSSGQSALPAPSPAPSTGSIFDSTSQPVPASQNIFGRLSSATPQAADDGNDSDASDDAKPRSPKRRASGDHTDDQSGNDTTEHEAKRSKSTENGEKAKSSLDAPLPAPTAAAGRSLFDRIESPTPSFGSPKPSTSGINFGASTTSNSANPFAASLGANSQTSQLFGASFNTGSSQPTSTAPPTPADNTWKPSTPIKFANDTNSTSAQASTEASAQTSGAENATSGAATPDEEGAPGSIFDMSSANAGEEEETVVLECRARAFKLTTGWVSQGTGTIRLLKHPGTNRARIVLRADPGGNVILNTLLKKELDYARTSNSVQFMVPQADAKPEQWAIRVKAESIASLHDKIQEIKN</sequence>
<feature type="compositionally biased region" description="Basic and acidic residues" evidence="8">
    <location>
        <begin position="951"/>
        <end position="983"/>
    </location>
</feature>
<feature type="compositionally biased region" description="Polar residues" evidence="8">
    <location>
        <begin position="656"/>
        <end position="669"/>
    </location>
</feature>
<proteinExistence type="predicted"/>
<feature type="compositionally biased region" description="Polar residues" evidence="8">
    <location>
        <begin position="467"/>
        <end position="476"/>
    </location>
</feature>
<comment type="subcellular location">
    <subcellularLocation>
        <location evidence="1">Nucleus</location>
        <location evidence="1">Nuclear pore complex</location>
    </subcellularLocation>
</comment>
<evidence type="ECO:0000256" key="6">
    <source>
        <dbReference type="ARBA" id="ARBA00023132"/>
    </source>
</evidence>
<keyword evidence="4" id="KW-0653">Protein transport</keyword>
<feature type="compositionally biased region" description="Low complexity" evidence="8">
    <location>
        <begin position="744"/>
        <end position="764"/>
    </location>
</feature>
<evidence type="ECO:0000256" key="5">
    <source>
        <dbReference type="ARBA" id="ARBA00023010"/>
    </source>
</evidence>
<keyword evidence="7" id="KW-0539">Nucleus</keyword>
<dbReference type="InterPro" id="IPR011993">
    <property type="entry name" value="PH-like_dom_sf"/>
</dbReference>
<keyword evidence="6" id="KW-0906">Nuclear pore complex</keyword>
<dbReference type="GO" id="GO:0005643">
    <property type="term" value="C:nuclear pore"/>
    <property type="evidence" value="ECO:0007669"/>
    <property type="project" value="UniProtKB-SubCell"/>
</dbReference>
<feature type="region of interest" description="Disordered" evidence="8">
    <location>
        <begin position="654"/>
        <end position="1126"/>
    </location>
</feature>
<dbReference type="SMART" id="SM00160">
    <property type="entry name" value="RanBD"/>
    <property type="match status" value="1"/>
</dbReference>
<feature type="compositionally biased region" description="Low complexity" evidence="8">
    <location>
        <begin position="1087"/>
        <end position="1104"/>
    </location>
</feature>
<dbReference type="SUPFAM" id="SSF50729">
    <property type="entry name" value="PH domain-like"/>
    <property type="match status" value="1"/>
</dbReference>
<evidence type="ECO:0000313" key="10">
    <source>
        <dbReference type="EMBL" id="KAJ5231829.1"/>
    </source>
</evidence>
<comment type="caution">
    <text evidence="10">The sequence shown here is derived from an EMBL/GenBank/DDBJ whole genome shotgun (WGS) entry which is preliminary data.</text>
</comment>
<dbReference type="Gene3D" id="2.30.29.30">
    <property type="entry name" value="Pleckstrin-homology domain (PH domain)/Phosphotyrosine-binding domain (PTB)"/>
    <property type="match status" value="1"/>
</dbReference>
<feature type="compositionally biased region" description="Polar residues" evidence="8">
    <location>
        <begin position="327"/>
        <end position="346"/>
    </location>
</feature>
<keyword evidence="11" id="KW-1185">Reference proteome</keyword>
<dbReference type="InterPro" id="IPR053074">
    <property type="entry name" value="NPC_Nucleoporin"/>
</dbReference>
<feature type="compositionally biased region" description="Low complexity" evidence="8">
    <location>
        <begin position="410"/>
        <end position="435"/>
    </location>
</feature>
<dbReference type="Proteomes" id="UP001147733">
    <property type="component" value="Unassembled WGS sequence"/>
</dbReference>
<dbReference type="GeneID" id="81384502"/>
<dbReference type="OrthoDB" id="185618at2759"/>
<feature type="compositionally biased region" description="Basic and acidic residues" evidence="8">
    <location>
        <begin position="815"/>
        <end position="832"/>
    </location>
</feature>
<dbReference type="GO" id="GO:0051028">
    <property type="term" value="P:mRNA transport"/>
    <property type="evidence" value="ECO:0007669"/>
    <property type="project" value="UniProtKB-KW"/>
</dbReference>
<gene>
    <name evidence="10" type="ORF">N7469_006417</name>
</gene>
<dbReference type="InterPro" id="IPR000156">
    <property type="entry name" value="Ran_bind_dom"/>
</dbReference>
<dbReference type="PANTHER" id="PTHR38697">
    <property type="entry name" value="NUCLEAR PORE COMPLEX PROTEIN SIMILAR TO S. CEREVISIAE NUP2 (EUROFUNG)"/>
    <property type="match status" value="1"/>
</dbReference>
<organism evidence="10 11">
    <name type="scientific">Penicillium citrinum</name>
    <dbReference type="NCBI Taxonomy" id="5077"/>
    <lineage>
        <taxon>Eukaryota</taxon>
        <taxon>Fungi</taxon>
        <taxon>Dikarya</taxon>
        <taxon>Ascomycota</taxon>
        <taxon>Pezizomycotina</taxon>
        <taxon>Eurotiomycetes</taxon>
        <taxon>Eurotiomycetidae</taxon>
        <taxon>Eurotiales</taxon>
        <taxon>Aspergillaceae</taxon>
        <taxon>Penicillium</taxon>
    </lineage>
</organism>
<feature type="compositionally biased region" description="Basic and acidic residues" evidence="8">
    <location>
        <begin position="843"/>
        <end position="862"/>
    </location>
</feature>
<feature type="compositionally biased region" description="Polar residues" evidence="8">
    <location>
        <begin position="117"/>
        <end position="144"/>
    </location>
</feature>
<evidence type="ECO:0000256" key="3">
    <source>
        <dbReference type="ARBA" id="ARBA00022816"/>
    </source>
</evidence>
<feature type="compositionally biased region" description="Low complexity" evidence="8">
    <location>
        <begin position="886"/>
        <end position="903"/>
    </location>
</feature>
<feature type="domain" description="RanBD1" evidence="9">
    <location>
        <begin position="1124"/>
        <end position="1227"/>
    </location>
</feature>
<feature type="compositionally biased region" description="Low complexity" evidence="8">
    <location>
        <begin position="781"/>
        <end position="796"/>
    </location>
</feature>
<feature type="compositionally biased region" description="Acidic residues" evidence="8">
    <location>
        <begin position="833"/>
        <end position="842"/>
    </location>
</feature>
<dbReference type="InterPro" id="IPR015007">
    <property type="entry name" value="NUP2/50/61"/>
</dbReference>
<evidence type="ECO:0000259" key="9">
    <source>
        <dbReference type="PROSITE" id="PS50196"/>
    </source>
</evidence>
<dbReference type="CDD" id="cd13170">
    <property type="entry name" value="RanBD_NUP50"/>
    <property type="match status" value="1"/>
</dbReference>
<evidence type="ECO:0000313" key="11">
    <source>
        <dbReference type="Proteomes" id="UP001147733"/>
    </source>
</evidence>
<feature type="compositionally biased region" description="Polar residues" evidence="8">
    <location>
        <begin position="1040"/>
        <end position="1054"/>
    </location>
</feature>
<feature type="compositionally biased region" description="Polar residues" evidence="8">
    <location>
        <begin position="364"/>
        <end position="382"/>
    </location>
</feature>
<keyword evidence="5" id="KW-0811">Translocation</keyword>
<feature type="compositionally biased region" description="Polar residues" evidence="8">
    <location>
        <begin position="676"/>
        <end position="699"/>
    </location>
</feature>
<dbReference type="RefSeq" id="XP_056500573.1">
    <property type="nucleotide sequence ID" value="XM_056645335.1"/>
</dbReference>
<dbReference type="PROSITE" id="PS50196">
    <property type="entry name" value="RANBD1"/>
    <property type="match status" value="1"/>
</dbReference>
<evidence type="ECO:0000256" key="2">
    <source>
        <dbReference type="ARBA" id="ARBA00022448"/>
    </source>
</evidence>
<feature type="compositionally biased region" description="Polar residues" evidence="8">
    <location>
        <begin position="39"/>
        <end position="52"/>
    </location>
</feature>
<name>A0A9W9NXY0_PENCI</name>
<feature type="compositionally biased region" description="Polar residues" evidence="8">
    <location>
        <begin position="1007"/>
        <end position="1033"/>
    </location>
</feature>
<evidence type="ECO:0000256" key="4">
    <source>
        <dbReference type="ARBA" id="ARBA00022927"/>
    </source>
</evidence>
<evidence type="ECO:0000256" key="8">
    <source>
        <dbReference type="SAM" id="MobiDB-lite"/>
    </source>
</evidence>
<accession>A0A9W9NXY0</accession>
<feature type="compositionally biased region" description="Low complexity" evidence="8">
    <location>
        <begin position="150"/>
        <end position="161"/>
    </location>
</feature>
<reference evidence="10" key="1">
    <citation type="submission" date="2022-11" db="EMBL/GenBank/DDBJ databases">
        <authorList>
            <person name="Petersen C."/>
        </authorList>
    </citation>
    <scope>NUCLEOTIDE SEQUENCE</scope>
    <source>
        <strain evidence="10">IBT 23319</strain>
    </source>
</reference>
<protein>
    <recommendedName>
        <fullName evidence="9">RanBD1 domain-containing protein</fullName>
    </recommendedName>
</protein>
<keyword evidence="2" id="KW-0813">Transport</keyword>
<evidence type="ECO:0000256" key="7">
    <source>
        <dbReference type="ARBA" id="ARBA00023242"/>
    </source>
</evidence>
<feature type="compositionally biased region" description="Polar residues" evidence="8">
    <location>
        <begin position="302"/>
        <end position="320"/>
    </location>
</feature>
<dbReference type="GO" id="GO:0015031">
    <property type="term" value="P:protein transport"/>
    <property type="evidence" value="ECO:0007669"/>
    <property type="project" value="UniProtKB-KW"/>
</dbReference>
<feature type="compositionally biased region" description="Polar residues" evidence="8">
    <location>
        <begin position="166"/>
        <end position="249"/>
    </location>
</feature>
<feature type="compositionally biased region" description="Low complexity" evidence="8">
    <location>
        <begin position="53"/>
        <end position="69"/>
    </location>
</feature>
<reference evidence="10" key="2">
    <citation type="journal article" date="2023" name="IMA Fungus">
        <title>Comparative genomic study of the Penicillium genus elucidates a diverse pangenome and 15 lateral gene transfer events.</title>
        <authorList>
            <person name="Petersen C."/>
            <person name="Sorensen T."/>
            <person name="Nielsen M.R."/>
            <person name="Sondergaard T.E."/>
            <person name="Sorensen J.L."/>
            <person name="Fitzpatrick D.A."/>
            <person name="Frisvad J.C."/>
            <person name="Nielsen K.L."/>
        </authorList>
    </citation>
    <scope>NUCLEOTIDE SEQUENCE</scope>
    <source>
        <strain evidence="10">IBT 23319</strain>
    </source>
</reference>
<dbReference type="Pfam" id="PF00638">
    <property type="entry name" value="Ran_BP1"/>
    <property type="match status" value="1"/>
</dbReference>
<evidence type="ECO:0000256" key="1">
    <source>
        <dbReference type="ARBA" id="ARBA00004567"/>
    </source>
</evidence>
<dbReference type="AlphaFoldDB" id="A0A9W9NXY0"/>
<feature type="region of interest" description="Disordered" evidence="8">
    <location>
        <begin position="1"/>
        <end position="605"/>
    </location>
</feature>
<feature type="compositionally biased region" description="Polar residues" evidence="8">
    <location>
        <begin position="72"/>
        <end position="97"/>
    </location>
</feature>
<dbReference type="EMBL" id="JAPQKT010000005">
    <property type="protein sequence ID" value="KAJ5231829.1"/>
    <property type="molecule type" value="Genomic_DNA"/>
</dbReference>
<keyword evidence="3" id="KW-0509">mRNA transport</keyword>
<dbReference type="PANTHER" id="PTHR38697:SF1">
    <property type="entry name" value="NUCLEAR PORE COMPLEX PROTEIN SIMILAR TO S. CEREVISIAE NUP2 (EUROFUNG)"/>
    <property type="match status" value="1"/>
</dbReference>
<feature type="compositionally biased region" description="Low complexity" evidence="8">
    <location>
        <begin position="567"/>
        <end position="593"/>
    </location>
</feature>
<feature type="compositionally biased region" description="Polar residues" evidence="8">
    <location>
        <begin position="904"/>
        <end position="927"/>
    </location>
</feature>
<dbReference type="Pfam" id="PF08911">
    <property type="entry name" value="NUP50"/>
    <property type="match status" value="1"/>
</dbReference>
<feature type="compositionally biased region" description="Low complexity" evidence="8">
    <location>
        <begin position="703"/>
        <end position="724"/>
    </location>
</feature>